<feature type="chain" id="PRO_5036164129" description="Secreted protein" evidence="1">
    <location>
        <begin position="24"/>
        <end position="88"/>
    </location>
</feature>
<evidence type="ECO:0000313" key="2">
    <source>
        <dbReference type="EMBL" id="KAE8967121.1"/>
    </source>
</evidence>
<reference evidence="6 7" key="1">
    <citation type="submission" date="2018-09" db="EMBL/GenBank/DDBJ databases">
        <title>Genomic investigation of the strawberry pathogen Phytophthora fragariae indicates pathogenicity is determined by transcriptional variation in three key races.</title>
        <authorList>
            <person name="Adams T.M."/>
            <person name="Armitage A.D."/>
            <person name="Sobczyk M.K."/>
            <person name="Bates H.J."/>
            <person name="Dunwell J.M."/>
            <person name="Nellist C.F."/>
            <person name="Harrison R.J."/>
        </authorList>
    </citation>
    <scope>NUCLEOTIDE SEQUENCE [LARGE SCALE GENOMIC DNA]</scope>
    <source>
        <strain evidence="4 7">BC-23</strain>
        <strain evidence="5 8">NOV-77</strain>
        <strain evidence="3 9">ONT-3</strain>
        <strain evidence="2 6">SCRP245</strain>
    </source>
</reference>
<dbReference type="Proteomes" id="UP000486351">
    <property type="component" value="Unassembled WGS sequence"/>
</dbReference>
<proteinExistence type="predicted"/>
<dbReference type="Proteomes" id="UP000488956">
    <property type="component" value="Unassembled WGS sequence"/>
</dbReference>
<evidence type="ECO:0000256" key="1">
    <source>
        <dbReference type="SAM" id="SignalP"/>
    </source>
</evidence>
<accession>A0A6A3HCB3</accession>
<evidence type="ECO:0000313" key="4">
    <source>
        <dbReference type="EMBL" id="KAE9234863.1"/>
    </source>
</evidence>
<evidence type="ECO:0000313" key="9">
    <source>
        <dbReference type="Proteomes" id="UP000488956"/>
    </source>
</evidence>
<evidence type="ECO:0008006" key="10">
    <source>
        <dbReference type="Google" id="ProtNLM"/>
    </source>
</evidence>
<feature type="signal peptide" evidence="1">
    <location>
        <begin position="1"/>
        <end position="23"/>
    </location>
</feature>
<gene>
    <name evidence="4" type="ORF">PF004_g9279</name>
    <name evidence="5" type="ORF">PF008_g23508</name>
    <name evidence="3" type="ORF">PF010_g8919</name>
    <name evidence="2" type="ORF">PF011_g27674</name>
</gene>
<dbReference type="Proteomes" id="UP000476176">
    <property type="component" value="Unassembled WGS sequence"/>
</dbReference>
<evidence type="ECO:0000313" key="6">
    <source>
        <dbReference type="Proteomes" id="UP000460718"/>
    </source>
</evidence>
<evidence type="ECO:0000313" key="8">
    <source>
        <dbReference type="Proteomes" id="UP000486351"/>
    </source>
</evidence>
<sequence length="88" mass="9675">MFLGKSSTLNWSLIFVLSRVSSISRLCFLDNKLHPYITPLFTICSPNACTSLMGTAVQLNATVICAVQSRSIIPPSFSIRTNFMSNSN</sequence>
<dbReference type="EMBL" id="QXGC01000450">
    <property type="protein sequence ID" value="KAE9234863.1"/>
    <property type="molecule type" value="Genomic_DNA"/>
</dbReference>
<evidence type="ECO:0000313" key="7">
    <source>
        <dbReference type="Proteomes" id="UP000476176"/>
    </source>
</evidence>
<dbReference type="AlphaFoldDB" id="A0A6A3HCB3"/>
<protein>
    <recommendedName>
        <fullName evidence="10">Secreted protein</fullName>
    </recommendedName>
</protein>
<dbReference type="Proteomes" id="UP000460718">
    <property type="component" value="Unassembled WGS sequence"/>
</dbReference>
<dbReference type="EMBL" id="QXFY01002377">
    <property type="protein sequence ID" value="KAE9298406.1"/>
    <property type="molecule type" value="Genomic_DNA"/>
</dbReference>
<dbReference type="EMBL" id="QXFX01000416">
    <property type="protein sequence ID" value="KAE9116580.1"/>
    <property type="molecule type" value="Genomic_DNA"/>
</dbReference>
<dbReference type="EMBL" id="QXFW01004122">
    <property type="protein sequence ID" value="KAE8967121.1"/>
    <property type="molecule type" value="Genomic_DNA"/>
</dbReference>
<name>A0A6A3HCB3_9STRA</name>
<comment type="caution">
    <text evidence="2">The sequence shown here is derived from an EMBL/GenBank/DDBJ whole genome shotgun (WGS) entry which is preliminary data.</text>
</comment>
<evidence type="ECO:0000313" key="3">
    <source>
        <dbReference type="EMBL" id="KAE9116580.1"/>
    </source>
</evidence>
<organism evidence="2 6">
    <name type="scientific">Phytophthora fragariae</name>
    <dbReference type="NCBI Taxonomy" id="53985"/>
    <lineage>
        <taxon>Eukaryota</taxon>
        <taxon>Sar</taxon>
        <taxon>Stramenopiles</taxon>
        <taxon>Oomycota</taxon>
        <taxon>Peronosporomycetes</taxon>
        <taxon>Peronosporales</taxon>
        <taxon>Peronosporaceae</taxon>
        <taxon>Phytophthora</taxon>
    </lineage>
</organism>
<evidence type="ECO:0000313" key="5">
    <source>
        <dbReference type="EMBL" id="KAE9298406.1"/>
    </source>
</evidence>
<keyword evidence="1" id="KW-0732">Signal</keyword>